<gene>
    <name evidence="8" type="primary">gb16593</name>
    <name evidence="8" type="ORF">PR202_gb16593</name>
</gene>
<dbReference type="GO" id="GO:0043565">
    <property type="term" value="F:sequence-specific DNA binding"/>
    <property type="evidence" value="ECO:0007669"/>
    <property type="project" value="InterPro"/>
</dbReference>
<evidence type="ECO:0000313" key="8">
    <source>
        <dbReference type="EMBL" id="GJN28466.1"/>
    </source>
</evidence>
<dbReference type="SMART" id="SM00774">
    <property type="entry name" value="WRKY"/>
    <property type="match status" value="1"/>
</dbReference>
<dbReference type="Gene3D" id="2.20.25.80">
    <property type="entry name" value="WRKY domain"/>
    <property type="match status" value="1"/>
</dbReference>
<dbReference type="Proteomes" id="UP001054889">
    <property type="component" value="Unassembled WGS sequence"/>
</dbReference>
<evidence type="ECO:0000256" key="5">
    <source>
        <dbReference type="ARBA" id="ARBA00023242"/>
    </source>
</evidence>
<dbReference type="SUPFAM" id="SSF118290">
    <property type="entry name" value="WRKY DNA-binding domain"/>
    <property type="match status" value="1"/>
</dbReference>
<reference evidence="8" key="1">
    <citation type="journal article" date="2018" name="DNA Res.">
        <title>Multiple hybrid de novo genome assembly of finger millet, an orphan allotetraploid crop.</title>
        <authorList>
            <person name="Hatakeyama M."/>
            <person name="Aluri S."/>
            <person name="Balachadran M.T."/>
            <person name="Sivarajan S.R."/>
            <person name="Patrignani A."/>
            <person name="Gruter S."/>
            <person name="Poveda L."/>
            <person name="Shimizu-Inatsugi R."/>
            <person name="Baeten J."/>
            <person name="Francoijs K.J."/>
            <person name="Nataraja K.N."/>
            <person name="Reddy Y.A.N."/>
            <person name="Phadnis S."/>
            <person name="Ravikumar R.L."/>
            <person name="Schlapbach R."/>
            <person name="Sreeman S.M."/>
            <person name="Shimizu K.K."/>
        </authorList>
    </citation>
    <scope>NUCLEOTIDE SEQUENCE</scope>
</reference>
<organism evidence="8 9">
    <name type="scientific">Eleusine coracana subsp. coracana</name>
    <dbReference type="NCBI Taxonomy" id="191504"/>
    <lineage>
        <taxon>Eukaryota</taxon>
        <taxon>Viridiplantae</taxon>
        <taxon>Streptophyta</taxon>
        <taxon>Embryophyta</taxon>
        <taxon>Tracheophyta</taxon>
        <taxon>Spermatophyta</taxon>
        <taxon>Magnoliopsida</taxon>
        <taxon>Liliopsida</taxon>
        <taxon>Poales</taxon>
        <taxon>Poaceae</taxon>
        <taxon>PACMAD clade</taxon>
        <taxon>Chloridoideae</taxon>
        <taxon>Cynodonteae</taxon>
        <taxon>Eleusininae</taxon>
        <taxon>Eleusine</taxon>
    </lineage>
</organism>
<feature type="region of interest" description="Disordered" evidence="6">
    <location>
        <begin position="70"/>
        <end position="121"/>
    </location>
</feature>
<evidence type="ECO:0000256" key="4">
    <source>
        <dbReference type="ARBA" id="ARBA00023163"/>
    </source>
</evidence>
<sequence length="301" mass="32841">MACLPDDREGAVREVAEVYELIKTHQPLLLLSHLGQQEPLGATKLAQSLLSEALRALNIALSVMNQQQSQESSTSPVAVKADPQLSPSSPVRAAADSNGATTSPAARSGKRRRSVLTEGKNSSSWVNLTSAPYEDGYEWRKYGEKRINGTQFPRSYLRCTYKDDKGCLATKYIQQKDNSYPPLFQVTYNNEHTCNCSTASPAKKNNLSDTGAASSNPPIGHHDVMIKQEATVGLPPLADVSGAVPLDDQMPCQEPFPIADHCGTIGAGDMGLIMMESILMGDDTELQDLELRLLYNSFKYY</sequence>
<dbReference type="PROSITE" id="PS50811">
    <property type="entry name" value="WRKY"/>
    <property type="match status" value="1"/>
</dbReference>
<evidence type="ECO:0000256" key="3">
    <source>
        <dbReference type="ARBA" id="ARBA00023125"/>
    </source>
</evidence>
<comment type="caution">
    <text evidence="8">The sequence shown here is derived from an EMBL/GenBank/DDBJ whole genome shotgun (WGS) entry which is preliminary data.</text>
</comment>
<evidence type="ECO:0000256" key="2">
    <source>
        <dbReference type="ARBA" id="ARBA00023015"/>
    </source>
</evidence>
<dbReference type="InterPro" id="IPR044810">
    <property type="entry name" value="WRKY_plant"/>
</dbReference>
<dbReference type="Pfam" id="PF03106">
    <property type="entry name" value="WRKY"/>
    <property type="match status" value="1"/>
</dbReference>
<dbReference type="GO" id="GO:0005634">
    <property type="term" value="C:nucleus"/>
    <property type="evidence" value="ECO:0007669"/>
    <property type="project" value="UniProtKB-SubCell"/>
</dbReference>
<dbReference type="AlphaFoldDB" id="A0AAV5F0V9"/>
<dbReference type="GO" id="GO:0003700">
    <property type="term" value="F:DNA-binding transcription factor activity"/>
    <property type="evidence" value="ECO:0007669"/>
    <property type="project" value="InterPro"/>
</dbReference>
<evidence type="ECO:0000259" key="7">
    <source>
        <dbReference type="PROSITE" id="PS50811"/>
    </source>
</evidence>
<proteinExistence type="predicted"/>
<comment type="subcellular location">
    <subcellularLocation>
        <location evidence="1">Nucleus</location>
    </subcellularLocation>
</comment>
<dbReference type="EMBL" id="BQKI01000080">
    <property type="protein sequence ID" value="GJN28466.1"/>
    <property type="molecule type" value="Genomic_DNA"/>
</dbReference>
<accession>A0AAV5F0V9</accession>
<name>A0AAV5F0V9_ELECO</name>
<dbReference type="InterPro" id="IPR003657">
    <property type="entry name" value="WRKY_dom"/>
</dbReference>
<keyword evidence="4" id="KW-0804">Transcription</keyword>
<feature type="domain" description="WRKY" evidence="7">
    <location>
        <begin position="134"/>
        <end position="197"/>
    </location>
</feature>
<keyword evidence="3" id="KW-0238">DNA-binding</keyword>
<evidence type="ECO:0000256" key="1">
    <source>
        <dbReference type="ARBA" id="ARBA00004123"/>
    </source>
</evidence>
<keyword evidence="9" id="KW-1185">Reference proteome</keyword>
<dbReference type="PANTHER" id="PTHR31282">
    <property type="entry name" value="WRKY TRANSCRIPTION FACTOR 21-RELATED"/>
    <property type="match status" value="1"/>
</dbReference>
<evidence type="ECO:0000256" key="6">
    <source>
        <dbReference type="SAM" id="MobiDB-lite"/>
    </source>
</evidence>
<keyword evidence="5" id="KW-0539">Nucleus</keyword>
<dbReference type="InterPro" id="IPR036576">
    <property type="entry name" value="WRKY_dom_sf"/>
</dbReference>
<keyword evidence="2" id="KW-0805">Transcription regulation</keyword>
<reference evidence="8" key="2">
    <citation type="submission" date="2021-12" db="EMBL/GenBank/DDBJ databases">
        <title>Resequencing data analysis of finger millet.</title>
        <authorList>
            <person name="Hatakeyama M."/>
            <person name="Aluri S."/>
            <person name="Balachadran M.T."/>
            <person name="Sivarajan S.R."/>
            <person name="Poveda L."/>
            <person name="Shimizu-Inatsugi R."/>
            <person name="Schlapbach R."/>
            <person name="Sreeman S.M."/>
            <person name="Shimizu K.K."/>
        </authorList>
    </citation>
    <scope>NUCLEOTIDE SEQUENCE</scope>
</reference>
<evidence type="ECO:0000313" key="9">
    <source>
        <dbReference type="Proteomes" id="UP001054889"/>
    </source>
</evidence>
<protein>
    <recommendedName>
        <fullName evidence="7">WRKY domain-containing protein</fullName>
    </recommendedName>
</protein>